<accession>A0ABX0FXK9</accession>
<comment type="caution">
    <text evidence="1">The sequence shown here is derived from an EMBL/GenBank/DDBJ whole genome shotgun (WGS) entry which is preliminary data.</text>
</comment>
<organism evidence="1 2">
    <name type="scientific">Staphylococcus schleiferi</name>
    <dbReference type="NCBI Taxonomy" id="1295"/>
    <lineage>
        <taxon>Bacteria</taxon>
        <taxon>Bacillati</taxon>
        <taxon>Bacillota</taxon>
        <taxon>Bacilli</taxon>
        <taxon>Bacillales</taxon>
        <taxon>Staphylococcaceae</taxon>
        <taxon>Staphylococcus</taxon>
    </lineage>
</organism>
<protein>
    <submittedName>
        <fullName evidence="1">Uncharacterized protein</fullName>
    </submittedName>
</protein>
<keyword evidence="2" id="KW-1185">Reference proteome</keyword>
<evidence type="ECO:0000313" key="2">
    <source>
        <dbReference type="Proteomes" id="UP000572988"/>
    </source>
</evidence>
<dbReference type="RefSeq" id="WP_037559461.1">
    <property type="nucleotide sequence ID" value="NZ_CALYES010000006.1"/>
</dbReference>
<dbReference type="Proteomes" id="UP000572988">
    <property type="component" value="Unassembled WGS sequence"/>
</dbReference>
<reference evidence="1 2" key="1">
    <citation type="submission" date="2018-01" db="EMBL/GenBank/DDBJ databases">
        <title>Complete genome sequence of Staphylococcus Scheliferi isolated from human.</title>
        <authorList>
            <person name="Abouelkhair M.A."/>
            <person name="Bemis D.A."/>
            <person name="Kania S.A."/>
        </authorList>
    </citation>
    <scope>NUCLEOTIDE SEQUENCE [LARGE SCALE GENOMIC DNA]</scope>
    <source>
        <strain evidence="1 2">ATCC 43808</strain>
    </source>
</reference>
<sequence>MCHDVTSLSIYHIDDEHDAEESEDVMDEQNISVCHPKFDIVYMCDCAHAKKLDMALIVEKRWISIDDSLSENEDDIN</sequence>
<name>A0ABX0FXK9_STASC</name>
<gene>
    <name evidence="1" type="ORF">C1O36_02700</name>
</gene>
<proteinExistence type="predicted"/>
<evidence type="ECO:0000313" key="1">
    <source>
        <dbReference type="EMBL" id="NHA33445.1"/>
    </source>
</evidence>
<dbReference type="EMBL" id="POVK01000006">
    <property type="protein sequence ID" value="NHA33445.1"/>
    <property type="molecule type" value="Genomic_DNA"/>
</dbReference>